<evidence type="ECO:0000256" key="1">
    <source>
        <dbReference type="SAM" id="SignalP"/>
    </source>
</evidence>
<dbReference type="EMBL" id="CAUYUJ010003658">
    <property type="protein sequence ID" value="CAK0806172.1"/>
    <property type="molecule type" value="Genomic_DNA"/>
</dbReference>
<name>A0ABN9QMH5_9DINO</name>
<feature type="signal peptide" evidence="1">
    <location>
        <begin position="1"/>
        <end position="19"/>
    </location>
</feature>
<keyword evidence="1" id="KW-0732">Signal</keyword>
<accession>A0ABN9QMH5</accession>
<dbReference type="Proteomes" id="UP001189429">
    <property type="component" value="Unassembled WGS sequence"/>
</dbReference>
<sequence length="176" mass="19617">MCSFITRISFIILLLHINADVPTRLHPLPTPEASLRAQQLMFFSTMDADTLGDGVKGHVAAHLVKPSRLAASCQRQKRREDAAEAVCEVGVTHERHQGLLSQLQLRLRTTKLRSETRQGTISRMPCLPSPIISLSGKTPRLRIARSLQCHLKDLAATSNTASRHRLRAMRKWRAGG</sequence>
<evidence type="ECO:0000313" key="3">
    <source>
        <dbReference type="Proteomes" id="UP001189429"/>
    </source>
</evidence>
<gene>
    <name evidence="2" type="ORF">PCOR1329_LOCUS12506</name>
</gene>
<proteinExistence type="predicted"/>
<comment type="caution">
    <text evidence="2">The sequence shown here is derived from an EMBL/GenBank/DDBJ whole genome shotgun (WGS) entry which is preliminary data.</text>
</comment>
<organism evidence="2 3">
    <name type="scientific">Prorocentrum cordatum</name>
    <dbReference type="NCBI Taxonomy" id="2364126"/>
    <lineage>
        <taxon>Eukaryota</taxon>
        <taxon>Sar</taxon>
        <taxon>Alveolata</taxon>
        <taxon>Dinophyceae</taxon>
        <taxon>Prorocentrales</taxon>
        <taxon>Prorocentraceae</taxon>
        <taxon>Prorocentrum</taxon>
    </lineage>
</organism>
<feature type="chain" id="PRO_5046216162" description="Secreted protein" evidence="1">
    <location>
        <begin position="20"/>
        <end position="176"/>
    </location>
</feature>
<evidence type="ECO:0000313" key="2">
    <source>
        <dbReference type="EMBL" id="CAK0806172.1"/>
    </source>
</evidence>
<evidence type="ECO:0008006" key="4">
    <source>
        <dbReference type="Google" id="ProtNLM"/>
    </source>
</evidence>
<keyword evidence="3" id="KW-1185">Reference proteome</keyword>
<protein>
    <recommendedName>
        <fullName evidence="4">Secreted protein</fullName>
    </recommendedName>
</protein>
<reference evidence="2" key="1">
    <citation type="submission" date="2023-10" db="EMBL/GenBank/DDBJ databases">
        <authorList>
            <person name="Chen Y."/>
            <person name="Shah S."/>
            <person name="Dougan E. K."/>
            <person name="Thang M."/>
            <person name="Chan C."/>
        </authorList>
    </citation>
    <scope>NUCLEOTIDE SEQUENCE [LARGE SCALE GENOMIC DNA]</scope>
</reference>